<evidence type="ECO:0000256" key="2">
    <source>
        <dbReference type="SAM" id="MobiDB-lite"/>
    </source>
</evidence>
<comment type="caution">
    <text evidence="3">The sequence shown here is derived from an EMBL/GenBank/DDBJ whole genome shotgun (WGS) entry which is preliminary data.</text>
</comment>
<name>A0AAV5QPS6_9ASCO</name>
<dbReference type="RefSeq" id="XP_064853513.1">
    <property type="nucleotide sequence ID" value="XM_064997441.1"/>
</dbReference>
<evidence type="ECO:0000313" key="3">
    <source>
        <dbReference type="EMBL" id="GMM36517.1"/>
    </source>
</evidence>
<dbReference type="AlphaFoldDB" id="A0AAV5QPS6"/>
<proteinExistence type="predicted"/>
<keyword evidence="4" id="KW-1185">Reference proteome</keyword>
<feature type="region of interest" description="Disordered" evidence="2">
    <location>
        <begin position="1"/>
        <end position="23"/>
    </location>
</feature>
<gene>
    <name evidence="3" type="ORF">DASC09_038420</name>
</gene>
<sequence>MNSRGLGVTKNRDLFQSDEETGYSQVDLNQEQEYGNNHHNDYQLSPPDYVYPFVSQPKSYNKLTTTMSNDKYSAANKYNDHYHLYQSSQDERSSSNEDEDRDYGDSDTIFASEMVSNLSNTKVKSTFLQDIVSNITTNLESSVSGDQLNQFFNILSSQNESYGPDQLKEAEVLQILNNKEKLWLSKLQHNISTHNKTMINGKDPSNVRTDILNNLNDLLQIFQLFRVYYSNKFHKTKTILRSFDSWKSKREEIGEKIQEIDRNINYSDKLELLENEHNTISSEIESLENKLAVLKNKRRILREEIDTSNSVIESEKSTYKHSLKTIERAERQAIDRLIKDHFVTFDSTNNAPSHEPALSERNIVDNLKLAFRKISSIPQEAIDSASFLEAIRIEGKKSKNSKNYYGRCVQDFEKLVKLWTDVYEFLASKERALLNIIGTKSSTTKGNEIIKMKLQSILEESASLLMDKINSVERQTETVSEIFQKVLLNELEAISNSLKLLDPNHKSLQKISRYIEDDGMDTEVHADFNNDVADGMVSLNINDNSISYKKPIGVERPVTPVLPLKSSSSSPPTTSFVTTFASGLGKGTNGTNFGSSFSSKYKGNNYSKLVKED</sequence>
<accession>A0AAV5QPS6</accession>
<organism evidence="3 4">
    <name type="scientific">Saccharomycopsis crataegensis</name>
    <dbReference type="NCBI Taxonomy" id="43959"/>
    <lineage>
        <taxon>Eukaryota</taxon>
        <taxon>Fungi</taxon>
        <taxon>Dikarya</taxon>
        <taxon>Ascomycota</taxon>
        <taxon>Saccharomycotina</taxon>
        <taxon>Saccharomycetes</taxon>
        <taxon>Saccharomycopsidaceae</taxon>
        <taxon>Saccharomycopsis</taxon>
    </lineage>
</organism>
<reference evidence="3 4" key="1">
    <citation type="journal article" date="2023" name="Elife">
        <title>Identification of key yeast species and microbe-microbe interactions impacting larval growth of Drosophila in the wild.</title>
        <authorList>
            <person name="Mure A."/>
            <person name="Sugiura Y."/>
            <person name="Maeda R."/>
            <person name="Honda K."/>
            <person name="Sakurai N."/>
            <person name="Takahashi Y."/>
            <person name="Watada M."/>
            <person name="Katoh T."/>
            <person name="Gotoh A."/>
            <person name="Gotoh Y."/>
            <person name="Taniguchi I."/>
            <person name="Nakamura K."/>
            <person name="Hayashi T."/>
            <person name="Katayama T."/>
            <person name="Uemura T."/>
            <person name="Hattori Y."/>
        </authorList>
    </citation>
    <scope>NUCLEOTIDE SEQUENCE [LARGE SCALE GENOMIC DNA]</scope>
    <source>
        <strain evidence="3 4">SC-9</strain>
    </source>
</reference>
<evidence type="ECO:0000256" key="1">
    <source>
        <dbReference type="SAM" id="Coils"/>
    </source>
</evidence>
<dbReference type="Proteomes" id="UP001360560">
    <property type="component" value="Unassembled WGS sequence"/>
</dbReference>
<dbReference type="GeneID" id="90074492"/>
<dbReference type="EMBL" id="BTFZ01000011">
    <property type="protein sequence ID" value="GMM36517.1"/>
    <property type="molecule type" value="Genomic_DNA"/>
</dbReference>
<keyword evidence="1" id="KW-0175">Coiled coil</keyword>
<protein>
    <submittedName>
        <fullName evidence="3">Uncharacterized protein</fullName>
    </submittedName>
</protein>
<evidence type="ECO:0000313" key="4">
    <source>
        <dbReference type="Proteomes" id="UP001360560"/>
    </source>
</evidence>
<feature type="coiled-coil region" evidence="1">
    <location>
        <begin position="270"/>
        <end position="332"/>
    </location>
</feature>